<evidence type="ECO:0000256" key="5">
    <source>
        <dbReference type="ARBA" id="ARBA00023136"/>
    </source>
</evidence>
<feature type="transmembrane region" description="Helical" evidence="6">
    <location>
        <begin position="240"/>
        <end position="259"/>
    </location>
</feature>
<dbReference type="RefSeq" id="WP_254473363.1">
    <property type="nucleotide sequence ID" value="NZ_CP113432.1"/>
</dbReference>
<dbReference type="InterPro" id="IPR037185">
    <property type="entry name" value="EmrE-like"/>
</dbReference>
<dbReference type="PANTHER" id="PTHR32322:SF2">
    <property type="entry name" value="EAMA DOMAIN-CONTAINING PROTEIN"/>
    <property type="match status" value="1"/>
</dbReference>
<feature type="transmembrane region" description="Helical" evidence="6">
    <location>
        <begin position="67"/>
        <end position="87"/>
    </location>
</feature>
<keyword evidence="4 6" id="KW-1133">Transmembrane helix</keyword>
<comment type="subcellular location">
    <subcellularLocation>
        <location evidence="1">Membrane</location>
        <topology evidence="1">Multi-pass membrane protein</topology>
    </subcellularLocation>
</comment>
<sequence length="292" mass="30330">MSSKLYPYSCLALAMILVGSTVTASKVIADGLSPFVASALRLAFALPLFLGLMYWRGLSWPRPGWRDGMLLVAQAAAGSVGYTVLLIEGLRLTSASSAGVIMGLLPVVAALFSLVVLRERPSWRLLAALGLATSGVLLVTTAAGDGTGSWLGNLLVLGAVASEALFILLNKALRRPVEPLVLSTLMCAIGLLLTAIPAFFEPALRFGAASLAVLYYAIVPTVGGYLLWYAGAARVSASEASLFTALVPVSALLFAVLLLGERVGAAQLVGVACVLASMASLWLPLSPSRRKA</sequence>
<evidence type="ECO:0000313" key="8">
    <source>
        <dbReference type="EMBL" id="WAI51797.1"/>
    </source>
</evidence>
<dbReference type="SUPFAM" id="SSF103481">
    <property type="entry name" value="Multidrug resistance efflux transporter EmrE"/>
    <property type="match status" value="2"/>
</dbReference>
<feature type="transmembrane region" description="Helical" evidence="6">
    <location>
        <begin position="124"/>
        <end position="144"/>
    </location>
</feature>
<dbReference type="InterPro" id="IPR000620">
    <property type="entry name" value="EamA_dom"/>
</dbReference>
<organism evidence="8 9">
    <name type="scientific">Pseudomonas triclosanedens</name>
    <dbReference type="NCBI Taxonomy" id="2961893"/>
    <lineage>
        <taxon>Bacteria</taxon>
        <taxon>Pseudomonadati</taxon>
        <taxon>Pseudomonadota</taxon>
        <taxon>Gammaproteobacteria</taxon>
        <taxon>Pseudomonadales</taxon>
        <taxon>Pseudomonadaceae</taxon>
        <taxon>Pseudomonas</taxon>
    </lineage>
</organism>
<keyword evidence="5 6" id="KW-0472">Membrane</keyword>
<feature type="transmembrane region" description="Helical" evidence="6">
    <location>
        <begin position="206"/>
        <end position="228"/>
    </location>
</feature>
<evidence type="ECO:0000256" key="4">
    <source>
        <dbReference type="ARBA" id="ARBA00022989"/>
    </source>
</evidence>
<keyword evidence="3 6" id="KW-0812">Transmembrane</keyword>
<dbReference type="Proteomes" id="UP001163624">
    <property type="component" value="Chromosome"/>
</dbReference>
<feature type="transmembrane region" description="Helical" evidence="6">
    <location>
        <begin position="34"/>
        <end position="55"/>
    </location>
</feature>
<dbReference type="InterPro" id="IPR050638">
    <property type="entry name" value="AA-Vitamin_Transporters"/>
</dbReference>
<dbReference type="EMBL" id="CP113432">
    <property type="protein sequence ID" value="WAI51797.1"/>
    <property type="molecule type" value="Genomic_DNA"/>
</dbReference>
<feature type="transmembrane region" description="Helical" evidence="6">
    <location>
        <begin position="180"/>
        <end position="200"/>
    </location>
</feature>
<evidence type="ECO:0000256" key="1">
    <source>
        <dbReference type="ARBA" id="ARBA00004141"/>
    </source>
</evidence>
<evidence type="ECO:0000259" key="7">
    <source>
        <dbReference type="Pfam" id="PF00892"/>
    </source>
</evidence>
<evidence type="ECO:0000256" key="3">
    <source>
        <dbReference type="ARBA" id="ARBA00022692"/>
    </source>
</evidence>
<evidence type="ECO:0000256" key="2">
    <source>
        <dbReference type="ARBA" id="ARBA00007362"/>
    </source>
</evidence>
<evidence type="ECO:0000313" key="9">
    <source>
        <dbReference type="Proteomes" id="UP001163624"/>
    </source>
</evidence>
<comment type="similarity">
    <text evidence="2">Belongs to the EamA transporter family.</text>
</comment>
<evidence type="ECO:0000256" key="6">
    <source>
        <dbReference type="SAM" id="Phobius"/>
    </source>
</evidence>
<name>A0ABY7A3L5_9PSED</name>
<feature type="domain" description="EamA" evidence="7">
    <location>
        <begin position="151"/>
        <end position="279"/>
    </location>
</feature>
<reference evidence="8" key="1">
    <citation type="submission" date="2022-11" db="EMBL/GenBank/DDBJ databases">
        <title>Pseudomonas triclosanedens sp. nov., a triclosan degrader isolated from activated sludge.</title>
        <authorList>
            <person name="Yin Y."/>
            <person name="Lu Z."/>
        </authorList>
    </citation>
    <scope>NUCLEOTIDE SEQUENCE</scope>
    <source>
        <strain evidence="8">ZM23</strain>
    </source>
</reference>
<proteinExistence type="inferred from homology"/>
<dbReference type="PANTHER" id="PTHR32322">
    <property type="entry name" value="INNER MEMBRANE TRANSPORTER"/>
    <property type="match status" value="1"/>
</dbReference>
<feature type="transmembrane region" description="Helical" evidence="6">
    <location>
        <begin position="265"/>
        <end position="285"/>
    </location>
</feature>
<feature type="transmembrane region" description="Helical" evidence="6">
    <location>
        <begin position="150"/>
        <end position="168"/>
    </location>
</feature>
<keyword evidence="9" id="KW-1185">Reference proteome</keyword>
<protein>
    <submittedName>
        <fullName evidence="8">DMT family transporter</fullName>
    </submittedName>
</protein>
<feature type="domain" description="EamA" evidence="7">
    <location>
        <begin position="9"/>
        <end position="140"/>
    </location>
</feature>
<gene>
    <name evidence="8" type="ORF">OU419_11295</name>
</gene>
<feature type="transmembrane region" description="Helical" evidence="6">
    <location>
        <begin position="99"/>
        <end position="117"/>
    </location>
</feature>
<dbReference type="Pfam" id="PF00892">
    <property type="entry name" value="EamA"/>
    <property type="match status" value="2"/>
</dbReference>
<accession>A0ABY7A3L5</accession>